<protein>
    <submittedName>
        <fullName evidence="1">Uncharacterized protein</fullName>
    </submittedName>
</protein>
<dbReference type="OrthoDB" id="312683at2759"/>
<dbReference type="EMBL" id="CCKQ01010058">
    <property type="protein sequence ID" value="CDW81560.1"/>
    <property type="molecule type" value="Genomic_DNA"/>
</dbReference>
<evidence type="ECO:0000313" key="1">
    <source>
        <dbReference type="EMBL" id="CDW81560.1"/>
    </source>
</evidence>
<proteinExistence type="predicted"/>
<dbReference type="OMA" id="EINCECF"/>
<dbReference type="InParanoid" id="A0A078AH09"/>
<dbReference type="Proteomes" id="UP000039865">
    <property type="component" value="Unassembled WGS sequence"/>
</dbReference>
<dbReference type="AlphaFoldDB" id="A0A078AH09"/>
<evidence type="ECO:0000313" key="2">
    <source>
        <dbReference type="Proteomes" id="UP000039865"/>
    </source>
</evidence>
<name>A0A078AH09_STYLE</name>
<organism evidence="1 2">
    <name type="scientific">Stylonychia lemnae</name>
    <name type="common">Ciliate</name>
    <dbReference type="NCBI Taxonomy" id="5949"/>
    <lineage>
        <taxon>Eukaryota</taxon>
        <taxon>Sar</taxon>
        <taxon>Alveolata</taxon>
        <taxon>Ciliophora</taxon>
        <taxon>Intramacronucleata</taxon>
        <taxon>Spirotrichea</taxon>
        <taxon>Stichotrichia</taxon>
        <taxon>Sporadotrichida</taxon>
        <taxon>Oxytrichidae</taxon>
        <taxon>Stylonychinae</taxon>
        <taxon>Stylonychia</taxon>
    </lineage>
</organism>
<sequence>MGLYSVYGIKNVLEIVNPVQVQNLMRNIRPYIQDKSESMGDVKYDIYNAVAGGYLFRSKCFEVPEAATNPLKIYAIFQASVMVKQSAFNFFTDFVYDDVLSMSQVDQEFNLFKAFVVEGKDPMSKENTKKYFSLEEVINGRNTFYAEIKEAVDKKFKIALKIWLRIRNLDKANQSSKVSSQPPGTAYQGIGTAQNLVVSDDDYVYVKTEKIYVLHLVERRQMENIVYTSYSHSPMSALLEGVFQSREAAQQYASFYISKDQNPAEKSRLQIYLEDKYFQIFKKYQKNIMSHALYETLMIVLLEKDEVRKQIVDGVMVLLNLSSCKLFGLTSITQVLQKLLQAFYDYKFPQFRKSLENQFYTFYSRLQEIMATGFCAEIIVFRKYLDILIDSISGQGHQELEIDNSTMETFRNIEAILKCVSSSELTNVSQTYHIAKMTINMVVNKFGSQLNSNFISQEKYQQNKAFDKAAKLSQEKSKNKQSKLYPSKDEDIHIYMQYTVDTFVYESIYYILRDQFFYEQFPNALAIASMRIQAHLMRFDLYGGIPDEYIRRQELQKPFQNAQPPMTLYILGNSEMRDKDLPFPISDFFTLSVTSPNDISIFKKFLNNYEIAKLNIGDMFEGGYLKILTSITGYSIFNKYARLNKKSSFWTMMYDIIMTGQSFDAAIPSYIALILRYALFLYKQTDAVVLGFYTDDDIDNAAVTIFQIKGDADLKEASRKMYEFVKGRIRIYMRMLLPLETDFKKVHVYFNLHFKNDSTNQAYSSLYHVNSIHDVAKVFFKIEDFTDWDIVQKSHPYFSPTEHLIEEYKTAYLDFRFLDAFKCLIILKIMDEKEEHYFHFMRVLYSQAETFNILVHDIQIMRDIVKDIYRADIHKLQVKKVGPINLLNYYLQIRETISQEIKNSHLTIIDGYQTRIINLMQDLELYIVIIKTPSTLPHKVIKTLETIQRKFKQIELILKVISNCQMLYASEYMKSTFNINAFDDPLTIE</sequence>
<reference evidence="1 2" key="1">
    <citation type="submission" date="2014-06" db="EMBL/GenBank/DDBJ databases">
        <authorList>
            <person name="Swart Estienne"/>
        </authorList>
    </citation>
    <scope>NUCLEOTIDE SEQUENCE [LARGE SCALE GENOMIC DNA]</scope>
    <source>
        <strain evidence="1 2">130c</strain>
    </source>
</reference>
<keyword evidence="2" id="KW-1185">Reference proteome</keyword>
<accession>A0A078AH09</accession>
<gene>
    <name evidence="1" type="primary">Contig7951.g8489</name>
    <name evidence="1" type="ORF">STYLEM_10579</name>
</gene>